<dbReference type="GO" id="GO:0016887">
    <property type="term" value="F:ATP hydrolysis activity"/>
    <property type="evidence" value="ECO:0007669"/>
    <property type="project" value="TreeGrafter"/>
</dbReference>
<keyword evidence="4" id="KW-0505">Motor protein</keyword>
<dbReference type="eggNOG" id="KOG0239">
    <property type="taxonomic scope" value="Eukaryota"/>
</dbReference>
<feature type="region of interest" description="Disordered" evidence="5">
    <location>
        <begin position="562"/>
        <end position="585"/>
    </location>
</feature>
<evidence type="ECO:0000256" key="6">
    <source>
        <dbReference type="SAM" id="Phobius"/>
    </source>
</evidence>
<keyword evidence="2 4" id="KW-0067">ATP-binding</keyword>
<proteinExistence type="inferred from homology"/>
<dbReference type="GO" id="GO:0007018">
    <property type="term" value="P:microtubule-based movement"/>
    <property type="evidence" value="ECO:0007669"/>
    <property type="project" value="InterPro"/>
</dbReference>
<dbReference type="PANTHER" id="PTHR24115:SF1004">
    <property type="entry name" value="KINESIN-LIKE PROTEIN KIF15"/>
    <property type="match status" value="1"/>
</dbReference>
<dbReference type="GO" id="GO:0003777">
    <property type="term" value="F:microtubule motor activity"/>
    <property type="evidence" value="ECO:0007669"/>
    <property type="project" value="InterPro"/>
</dbReference>
<dbReference type="GeneID" id="19906373"/>
<dbReference type="PANTHER" id="PTHR24115">
    <property type="entry name" value="KINESIN-RELATED"/>
    <property type="match status" value="1"/>
</dbReference>
<dbReference type="PROSITE" id="PS00411">
    <property type="entry name" value="KINESIN_MOTOR_1"/>
    <property type="match status" value="1"/>
</dbReference>
<dbReference type="RefSeq" id="XP_007785116.1">
    <property type="nucleotide sequence ID" value="XM_007786926.1"/>
</dbReference>
<dbReference type="PRINTS" id="PR00380">
    <property type="entry name" value="KINESINHEAVY"/>
</dbReference>
<evidence type="ECO:0000313" key="8">
    <source>
        <dbReference type="EMBL" id="EON69799.1"/>
    </source>
</evidence>
<dbReference type="Proteomes" id="UP000016924">
    <property type="component" value="Unassembled WGS sequence"/>
</dbReference>
<organism evidence="8 9">
    <name type="scientific">Coniosporium apollinis (strain CBS 100218)</name>
    <name type="common">Rock-inhabiting black yeast</name>
    <dbReference type="NCBI Taxonomy" id="1168221"/>
    <lineage>
        <taxon>Eukaryota</taxon>
        <taxon>Fungi</taxon>
        <taxon>Dikarya</taxon>
        <taxon>Ascomycota</taxon>
        <taxon>Pezizomycotina</taxon>
        <taxon>Dothideomycetes</taxon>
        <taxon>Dothideomycetes incertae sedis</taxon>
        <taxon>Coniosporium</taxon>
    </lineage>
</organism>
<feature type="compositionally biased region" description="Low complexity" evidence="5">
    <location>
        <begin position="271"/>
        <end position="287"/>
    </location>
</feature>
<accession>R7Z709</accession>
<evidence type="ECO:0000259" key="7">
    <source>
        <dbReference type="PROSITE" id="PS50067"/>
    </source>
</evidence>
<evidence type="ECO:0000313" key="9">
    <source>
        <dbReference type="Proteomes" id="UP000016924"/>
    </source>
</evidence>
<comment type="similarity">
    <text evidence="3 4">Belongs to the TRAFAC class myosin-kinesin ATPase superfamily. Kinesin family.</text>
</comment>
<name>R7Z709_CONA1</name>
<dbReference type="InterPro" id="IPR027417">
    <property type="entry name" value="P-loop_NTPase"/>
</dbReference>
<dbReference type="PROSITE" id="PS50067">
    <property type="entry name" value="KINESIN_MOTOR_2"/>
    <property type="match status" value="1"/>
</dbReference>
<comment type="caution">
    <text evidence="3">Lacks conserved residue(s) required for the propagation of feature annotation.</text>
</comment>
<keyword evidence="1 4" id="KW-0547">Nucleotide-binding</keyword>
<dbReference type="HOGENOM" id="CLU_336160_0_0_1"/>
<dbReference type="InterPro" id="IPR027640">
    <property type="entry name" value="Kinesin-like_fam"/>
</dbReference>
<keyword evidence="4" id="KW-0493">Microtubule</keyword>
<gene>
    <name evidence="8" type="ORF">W97_09062</name>
</gene>
<dbReference type="SUPFAM" id="SSF52540">
    <property type="entry name" value="P-loop containing nucleoside triphosphate hydrolases"/>
    <property type="match status" value="1"/>
</dbReference>
<dbReference type="SMART" id="SM00129">
    <property type="entry name" value="KISc"/>
    <property type="match status" value="1"/>
</dbReference>
<dbReference type="GO" id="GO:0005524">
    <property type="term" value="F:ATP binding"/>
    <property type="evidence" value="ECO:0007669"/>
    <property type="project" value="UniProtKB-KW"/>
</dbReference>
<keyword evidence="6" id="KW-1133">Transmembrane helix</keyword>
<dbReference type="STRING" id="1168221.R7Z709"/>
<feature type="region of interest" description="Disordered" evidence="5">
    <location>
        <begin position="241"/>
        <end position="334"/>
    </location>
</feature>
<reference evidence="9" key="1">
    <citation type="submission" date="2012-06" db="EMBL/GenBank/DDBJ databases">
        <title>The genome sequence of Coniosporium apollinis CBS 100218.</title>
        <authorList>
            <consortium name="The Broad Institute Genome Sequencing Platform"/>
            <person name="Cuomo C."/>
            <person name="Gorbushina A."/>
            <person name="Noack S."/>
            <person name="Walker B."/>
            <person name="Young S.K."/>
            <person name="Zeng Q."/>
            <person name="Gargeya S."/>
            <person name="Fitzgerald M."/>
            <person name="Haas B."/>
            <person name="Abouelleil A."/>
            <person name="Alvarado L."/>
            <person name="Arachchi H.M."/>
            <person name="Berlin A.M."/>
            <person name="Chapman S.B."/>
            <person name="Goldberg J."/>
            <person name="Griggs A."/>
            <person name="Gujja S."/>
            <person name="Hansen M."/>
            <person name="Howarth C."/>
            <person name="Imamovic A."/>
            <person name="Larimer J."/>
            <person name="McCowan C."/>
            <person name="Montmayeur A."/>
            <person name="Murphy C."/>
            <person name="Neiman D."/>
            <person name="Pearson M."/>
            <person name="Priest M."/>
            <person name="Roberts A."/>
            <person name="Saif S."/>
            <person name="Shea T."/>
            <person name="Sisk P."/>
            <person name="Sykes S."/>
            <person name="Wortman J."/>
            <person name="Nusbaum C."/>
            <person name="Birren B."/>
        </authorList>
    </citation>
    <scope>NUCLEOTIDE SEQUENCE [LARGE SCALE GENOMIC DNA]</scope>
    <source>
        <strain evidence="9">CBS 100218</strain>
    </source>
</reference>
<dbReference type="InterPro" id="IPR036961">
    <property type="entry name" value="Kinesin_motor_dom_sf"/>
</dbReference>
<dbReference type="OrthoDB" id="3176171at2759"/>
<keyword evidence="6" id="KW-0472">Membrane</keyword>
<dbReference type="EMBL" id="JH767630">
    <property type="protein sequence ID" value="EON69799.1"/>
    <property type="molecule type" value="Genomic_DNA"/>
</dbReference>
<evidence type="ECO:0000256" key="2">
    <source>
        <dbReference type="ARBA" id="ARBA00022840"/>
    </source>
</evidence>
<dbReference type="GO" id="GO:0005871">
    <property type="term" value="C:kinesin complex"/>
    <property type="evidence" value="ECO:0007669"/>
    <property type="project" value="TreeGrafter"/>
</dbReference>
<dbReference type="GO" id="GO:0005874">
    <property type="term" value="C:microtubule"/>
    <property type="evidence" value="ECO:0007669"/>
    <property type="project" value="UniProtKB-KW"/>
</dbReference>
<feature type="compositionally biased region" description="Polar residues" evidence="5">
    <location>
        <begin position="297"/>
        <end position="312"/>
    </location>
</feature>
<feature type="domain" description="Kinesin motor" evidence="7">
    <location>
        <begin position="546"/>
        <end position="848"/>
    </location>
</feature>
<dbReference type="Pfam" id="PF00225">
    <property type="entry name" value="Kinesin"/>
    <property type="match status" value="1"/>
</dbReference>
<dbReference type="GO" id="GO:0008017">
    <property type="term" value="F:microtubule binding"/>
    <property type="evidence" value="ECO:0007669"/>
    <property type="project" value="InterPro"/>
</dbReference>
<keyword evidence="9" id="KW-1185">Reference proteome</keyword>
<dbReference type="Gene3D" id="3.40.850.10">
    <property type="entry name" value="Kinesin motor domain"/>
    <property type="match status" value="1"/>
</dbReference>
<feature type="compositionally biased region" description="Low complexity" evidence="5">
    <location>
        <begin position="241"/>
        <end position="254"/>
    </location>
</feature>
<evidence type="ECO:0000256" key="3">
    <source>
        <dbReference type="PROSITE-ProRule" id="PRU00283"/>
    </source>
</evidence>
<protein>
    <recommendedName>
        <fullName evidence="4">Kinesin-like protein</fullName>
    </recommendedName>
</protein>
<feature type="transmembrane region" description="Helical" evidence="6">
    <location>
        <begin position="72"/>
        <end position="93"/>
    </location>
</feature>
<keyword evidence="6" id="KW-0812">Transmembrane</keyword>
<evidence type="ECO:0000256" key="4">
    <source>
        <dbReference type="RuleBase" id="RU000394"/>
    </source>
</evidence>
<evidence type="ECO:0000256" key="5">
    <source>
        <dbReference type="SAM" id="MobiDB-lite"/>
    </source>
</evidence>
<evidence type="ECO:0000256" key="1">
    <source>
        <dbReference type="ARBA" id="ARBA00022741"/>
    </source>
</evidence>
<sequence length="848" mass="94105">MPNQQPPADWSQLDTTRLDEEIDRRGLVQHATKEGKIRSLEQHDAHLHHTYATGHAPVAVGRFIMGPLGSTLFAILTVTLFTYAVSSAGGYLWCVIAKAGAVSYKASVRFAQYRTYVQTSVVCLYTIGYPAIKFWCWAFPSAVLPHKLEAVFEGARPVLNGAYTVIKGTYHRLLNLNVTPWVVLPRDAATNVPSEPYVESRGSRLVPDLAAQEYAQAVPSGLELQMSFSVQAEVTITSPAATSPAATSPAVTSSQVCPALGPERTCSTPNSARPQQPQAPQADQRSSVEGQHEQIPRSVSQADEQSGHTSQAEVPPEQALAVEKPPVQASDIEEESYWIDSPAMRGRISRSIKSILADLKKRRKLNPAAQRPDCQSAMIMKGSNVVPENTEAVIGYNGRKAFSSQTRELEHKWGQKYTELWDAFSALLSEITARKAWPSKIQVQATLDCENLLVRLAKDEADLASEYASLDEEARYWAPPPLEQLPRVLLEKGSRIYHDDAFDAYSAAASVSKRPAQDLGFLQRQYKQLHHLHTRIAEKLFILIPSFWVTVRVRGSLPTETDRDYITTESPSKGKLSIHTTRKNHQGETVQDSYMYSVDVVFQQSASNQTVSESLLEKIQAFQRGKSVCIFADGQTGSGPNSVASFVAQQLVGLLEARSGGDDYERHVECSFVEVYKNDIYDLHTGTKAKASHVVAADRRPILAGHPWITFKVFAVTSEVHRQALSPDKLLNVITKACKRRNVRGVKDSSRSHEICILTLHQVCRYSKELTKSTLLLVDLAGSERQPEQEEWEGQSAEATEINKSRTTLFKILVNLGTQADNLHPWRESKVRKSLSFKSIACTNGHWH</sequence>
<dbReference type="InterPro" id="IPR001752">
    <property type="entry name" value="Kinesin_motor_dom"/>
</dbReference>
<dbReference type="InterPro" id="IPR019821">
    <property type="entry name" value="Kinesin_motor_CS"/>
</dbReference>
<dbReference type="AlphaFoldDB" id="R7Z709"/>